<proteinExistence type="predicted"/>
<organism evidence="1 2">
    <name type="scientific">Phytophthora megakarya</name>
    <dbReference type="NCBI Taxonomy" id="4795"/>
    <lineage>
        <taxon>Eukaryota</taxon>
        <taxon>Sar</taxon>
        <taxon>Stramenopiles</taxon>
        <taxon>Oomycota</taxon>
        <taxon>Peronosporomycetes</taxon>
        <taxon>Peronosporales</taxon>
        <taxon>Peronosporaceae</taxon>
        <taxon>Phytophthora</taxon>
    </lineage>
</organism>
<dbReference type="OrthoDB" id="1716327at2759"/>
<dbReference type="AlphaFoldDB" id="A0A225W7Q4"/>
<name>A0A225W7Q4_9STRA</name>
<dbReference type="EMBL" id="NBNE01001538">
    <property type="protein sequence ID" value="OWZ13605.1"/>
    <property type="molecule type" value="Genomic_DNA"/>
</dbReference>
<protein>
    <submittedName>
        <fullName evidence="1">Uncharacterized protein</fullName>
    </submittedName>
</protein>
<comment type="caution">
    <text evidence="1">The sequence shown here is derived from an EMBL/GenBank/DDBJ whole genome shotgun (WGS) entry which is preliminary data.</text>
</comment>
<evidence type="ECO:0000313" key="1">
    <source>
        <dbReference type="EMBL" id="OWZ13605.1"/>
    </source>
</evidence>
<sequence>MRNDATVAHEEAEGLIHSLADIPGGRHLFQTLLDYTNLGGRYDNAGLSSYAKVLINSPSIKLPKLQSKGDYKAWKSEVPLHFEQHLLGDITYGVERYDETKGLRRMMYKKCYKMRKNKTFSALALSISVDLRTTLKIDDIRKHMDATAILYGRITKHFGAGDDINPDYLLQDLVTRKLQPNE</sequence>
<gene>
    <name evidence="1" type="ORF">PHMEG_00013041</name>
</gene>
<accession>A0A225W7Q4</accession>
<dbReference type="Proteomes" id="UP000198211">
    <property type="component" value="Unassembled WGS sequence"/>
</dbReference>
<keyword evidence="2" id="KW-1185">Reference proteome</keyword>
<reference evidence="2" key="1">
    <citation type="submission" date="2017-03" db="EMBL/GenBank/DDBJ databases">
        <title>Phytopthora megakarya and P. palmivora, two closely related causual agents of cacao black pod achieved similar genome size and gene model numbers by different mechanisms.</title>
        <authorList>
            <person name="Ali S."/>
            <person name="Shao J."/>
            <person name="Larry D.J."/>
            <person name="Kronmiller B."/>
            <person name="Shen D."/>
            <person name="Strem M.D."/>
            <person name="Melnick R.L."/>
            <person name="Guiltinan M.J."/>
            <person name="Tyler B.M."/>
            <person name="Meinhardt L.W."/>
            <person name="Bailey B.A."/>
        </authorList>
    </citation>
    <scope>NUCLEOTIDE SEQUENCE [LARGE SCALE GENOMIC DNA]</scope>
    <source>
        <strain evidence="2">zdho120</strain>
    </source>
</reference>
<evidence type="ECO:0000313" key="2">
    <source>
        <dbReference type="Proteomes" id="UP000198211"/>
    </source>
</evidence>